<sequence length="71" mass="7767">MEALEIVGRQRAGGGPAAARGRGQRDAHYLVLPRDPERVRPLPGVGVLNKPLTKETLQALVEEHFGRLIEC</sequence>
<protein>
    <submittedName>
        <fullName evidence="2">Uncharacterized protein</fullName>
    </submittedName>
</protein>
<dbReference type="AlphaFoldDB" id="A0A418R4X5"/>
<comment type="caution">
    <text evidence="2">The sequence shown here is derived from an EMBL/GenBank/DDBJ whole genome shotgun (WGS) entry which is preliminary data.</text>
</comment>
<feature type="region of interest" description="Disordered" evidence="1">
    <location>
        <begin position="1"/>
        <end position="25"/>
    </location>
</feature>
<dbReference type="Proteomes" id="UP000284250">
    <property type="component" value="Unassembled WGS sequence"/>
</dbReference>
<keyword evidence="3" id="KW-1185">Reference proteome</keyword>
<evidence type="ECO:0000313" key="3">
    <source>
        <dbReference type="Proteomes" id="UP000284250"/>
    </source>
</evidence>
<name>A0A418R4X5_9BACT</name>
<gene>
    <name evidence="2" type="ORF">D0T11_05075</name>
</gene>
<dbReference type="EMBL" id="QYCN01000005">
    <property type="protein sequence ID" value="RIY12385.1"/>
    <property type="molecule type" value="Genomic_DNA"/>
</dbReference>
<reference evidence="2 3" key="1">
    <citation type="submission" date="2018-09" db="EMBL/GenBank/DDBJ databases">
        <authorList>
            <person name="Zeman M."/>
            <person name="Pardy F."/>
        </authorList>
    </citation>
    <scope>NUCLEOTIDE SEQUENCE [LARGE SCALE GENOMIC DNA]</scope>
    <source>
        <strain evidence="2 3">CCM 8852</strain>
    </source>
</reference>
<proteinExistence type="predicted"/>
<evidence type="ECO:0000256" key="1">
    <source>
        <dbReference type="SAM" id="MobiDB-lite"/>
    </source>
</evidence>
<reference evidence="2 3" key="2">
    <citation type="submission" date="2019-01" db="EMBL/GenBank/DDBJ databases">
        <title>Hymenobacter humicola sp. nov., isolated from soils in Antarctica.</title>
        <authorList>
            <person name="Sedlacek I."/>
            <person name="Holochova P."/>
            <person name="Kralova S."/>
            <person name="Pantucek R."/>
            <person name="Stankova E."/>
            <person name="Vrbovska V."/>
            <person name="Kristofova L."/>
            <person name="Svec P."/>
            <person name="Busse H.-J."/>
        </authorList>
    </citation>
    <scope>NUCLEOTIDE SEQUENCE [LARGE SCALE GENOMIC DNA]</scope>
    <source>
        <strain evidence="2 3">CCM 8852</strain>
    </source>
</reference>
<accession>A0A418R4X5</accession>
<organism evidence="2 3">
    <name type="scientific">Hymenobacter rubripertinctus</name>
    <dbReference type="NCBI Taxonomy" id="2029981"/>
    <lineage>
        <taxon>Bacteria</taxon>
        <taxon>Pseudomonadati</taxon>
        <taxon>Bacteroidota</taxon>
        <taxon>Cytophagia</taxon>
        <taxon>Cytophagales</taxon>
        <taxon>Hymenobacteraceae</taxon>
        <taxon>Hymenobacter</taxon>
    </lineage>
</organism>
<evidence type="ECO:0000313" key="2">
    <source>
        <dbReference type="EMBL" id="RIY12385.1"/>
    </source>
</evidence>